<keyword evidence="2" id="KW-1185">Reference proteome</keyword>
<protein>
    <submittedName>
        <fullName evidence="1">Uncharacterized protein</fullName>
    </submittedName>
</protein>
<accession>A0A4Y2E201</accession>
<name>A0A4Y2E201_ARAVE</name>
<dbReference type="Proteomes" id="UP000499080">
    <property type="component" value="Unassembled WGS sequence"/>
</dbReference>
<evidence type="ECO:0000313" key="2">
    <source>
        <dbReference type="Proteomes" id="UP000499080"/>
    </source>
</evidence>
<sequence length="115" mass="13141">MDIMHPHRNQYMGLRSGIAVAMRHCRLCQCSTKLGLIMLKPHIRHWGNSVRLFSGAEIDGSRWEQYRDCRQKGPTPPRGTAAVVVCAEPYEDKRRGTLHCQHTAYSPDLVILMIL</sequence>
<proteinExistence type="predicted"/>
<dbReference type="AlphaFoldDB" id="A0A4Y2E201"/>
<reference evidence="1 2" key="1">
    <citation type="journal article" date="2019" name="Sci. Rep.">
        <title>Orb-weaving spider Araneus ventricosus genome elucidates the spidroin gene catalogue.</title>
        <authorList>
            <person name="Kono N."/>
            <person name="Nakamura H."/>
            <person name="Ohtoshi R."/>
            <person name="Moran D.A.P."/>
            <person name="Shinohara A."/>
            <person name="Yoshida Y."/>
            <person name="Fujiwara M."/>
            <person name="Mori M."/>
            <person name="Tomita M."/>
            <person name="Arakawa K."/>
        </authorList>
    </citation>
    <scope>NUCLEOTIDE SEQUENCE [LARGE SCALE GENOMIC DNA]</scope>
</reference>
<evidence type="ECO:0000313" key="1">
    <source>
        <dbReference type="EMBL" id="GBM23160.1"/>
    </source>
</evidence>
<organism evidence="1 2">
    <name type="scientific">Araneus ventricosus</name>
    <name type="common">Orbweaver spider</name>
    <name type="synonym">Epeira ventricosa</name>
    <dbReference type="NCBI Taxonomy" id="182803"/>
    <lineage>
        <taxon>Eukaryota</taxon>
        <taxon>Metazoa</taxon>
        <taxon>Ecdysozoa</taxon>
        <taxon>Arthropoda</taxon>
        <taxon>Chelicerata</taxon>
        <taxon>Arachnida</taxon>
        <taxon>Araneae</taxon>
        <taxon>Araneomorphae</taxon>
        <taxon>Entelegynae</taxon>
        <taxon>Araneoidea</taxon>
        <taxon>Araneidae</taxon>
        <taxon>Araneus</taxon>
    </lineage>
</organism>
<gene>
    <name evidence="1" type="ORF">AVEN_147077_1</name>
</gene>
<comment type="caution">
    <text evidence="1">The sequence shown here is derived from an EMBL/GenBank/DDBJ whole genome shotgun (WGS) entry which is preliminary data.</text>
</comment>
<dbReference type="EMBL" id="BGPR01000493">
    <property type="protein sequence ID" value="GBM23160.1"/>
    <property type="molecule type" value="Genomic_DNA"/>
</dbReference>